<dbReference type="AlphaFoldDB" id="A0A1G2EGD8"/>
<dbReference type="GO" id="GO:0043683">
    <property type="term" value="P:type IV pilus assembly"/>
    <property type="evidence" value="ECO:0007669"/>
    <property type="project" value="InterPro"/>
</dbReference>
<proteinExistence type="predicted"/>
<sequence>MKMNKLIIMSVCLALALILGLTLAWPQYQALQVLRFNIQAKELELQSKQAYFSAVKETAQQLEGYGDVLAKIASALPETPSLPSLFNFLQSSASEHGLVLGEITLGSVDKGEILVLAKLIGDYPAFKNFLVALENSARIIEVENITFASPVKTTDSFTFTVQIKTHSY</sequence>
<dbReference type="Pfam" id="PF04350">
    <property type="entry name" value="PilO"/>
    <property type="match status" value="1"/>
</dbReference>
<evidence type="ECO:0000313" key="1">
    <source>
        <dbReference type="EMBL" id="OGZ24420.1"/>
    </source>
</evidence>
<dbReference type="Gene3D" id="3.30.70.60">
    <property type="match status" value="1"/>
</dbReference>
<name>A0A1G2EGD8_9BACT</name>
<comment type="caution">
    <text evidence="1">The sequence shown here is derived from an EMBL/GenBank/DDBJ whole genome shotgun (WGS) entry which is preliminary data.</text>
</comment>
<dbReference type="InterPro" id="IPR007445">
    <property type="entry name" value="PilO"/>
</dbReference>
<organism evidence="1 2">
    <name type="scientific">Candidatus Nealsonbacteria bacterium RIFCSPLOWO2_01_FULL_43_32</name>
    <dbReference type="NCBI Taxonomy" id="1801672"/>
    <lineage>
        <taxon>Bacteria</taxon>
        <taxon>Candidatus Nealsoniibacteriota</taxon>
    </lineage>
</organism>
<evidence type="ECO:0000313" key="2">
    <source>
        <dbReference type="Proteomes" id="UP000178647"/>
    </source>
</evidence>
<gene>
    <name evidence="1" type="ORF">A2896_01275</name>
</gene>
<protein>
    <recommendedName>
        <fullName evidence="3">Pilus assembly protein PilO</fullName>
    </recommendedName>
</protein>
<dbReference type="EMBL" id="MHMH01000011">
    <property type="protein sequence ID" value="OGZ24420.1"/>
    <property type="molecule type" value="Genomic_DNA"/>
</dbReference>
<evidence type="ECO:0008006" key="3">
    <source>
        <dbReference type="Google" id="ProtNLM"/>
    </source>
</evidence>
<dbReference type="Proteomes" id="UP000178647">
    <property type="component" value="Unassembled WGS sequence"/>
</dbReference>
<accession>A0A1G2EGD8</accession>
<reference evidence="1 2" key="1">
    <citation type="journal article" date="2016" name="Nat. Commun.">
        <title>Thousands of microbial genomes shed light on interconnected biogeochemical processes in an aquifer system.</title>
        <authorList>
            <person name="Anantharaman K."/>
            <person name="Brown C.T."/>
            <person name="Hug L.A."/>
            <person name="Sharon I."/>
            <person name="Castelle C.J."/>
            <person name="Probst A.J."/>
            <person name="Thomas B.C."/>
            <person name="Singh A."/>
            <person name="Wilkins M.J."/>
            <person name="Karaoz U."/>
            <person name="Brodie E.L."/>
            <person name="Williams K.H."/>
            <person name="Hubbard S.S."/>
            <person name="Banfield J.F."/>
        </authorList>
    </citation>
    <scope>NUCLEOTIDE SEQUENCE [LARGE SCALE GENOMIC DNA]</scope>
</reference>
<dbReference type="InterPro" id="IPR014717">
    <property type="entry name" value="Transl_elong_EF1B/ribsomal_bS6"/>
</dbReference>
<dbReference type="STRING" id="1801672.A2896_01275"/>
<dbReference type="GO" id="GO:0043107">
    <property type="term" value="P:type IV pilus-dependent motility"/>
    <property type="evidence" value="ECO:0007669"/>
    <property type="project" value="InterPro"/>
</dbReference>